<organism evidence="1 2">
    <name type="scientific">Algibacter agarivorans</name>
    <dbReference type="NCBI Taxonomy" id="1109741"/>
    <lineage>
        <taxon>Bacteria</taxon>
        <taxon>Pseudomonadati</taxon>
        <taxon>Bacteroidota</taxon>
        <taxon>Flavobacteriia</taxon>
        <taxon>Flavobacteriales</taxon>
        <taxon>Flavobacteriaceae</taxon>
        <taxon>Algibacter</taxon>
    </lineage>
</organism>
<proteinExistence type="predicted"/>
<keyword evidence="2" id="KW-1185">Reference proteome</keyword>
<reference evidence="2" key="1">
    <citation type="journal article" date="2019" name="Int. J. Syst. Evol. Microbiol.">
        <title>The Global Catalogue of Microorganisms (GCM) 10K type strain sequencing project: providing services to taxonomists for standard genome sequencing and annotation.</title>
        <authorList>
            <consortium name="The Broad Institute Genomics Platform"/>
            <consortium name="The Broad Institute Genome Sequencing Center for Infectious Disease"/>
            <person name="Wu L."/>
            <person name="Ma J."/>
        </authorList>
    </citation>
    <scope>NUCLEOTIDE SEQUENCE [LARGE SCALE GENOMIC DNA]</scope>
    <source>
        <strain evidence="2">JCM 18285</strain>
    </source>
</reference>
<dbReference type="EMBL" id="BAABJJ010000035">
    <property type="protein sequence ID" value="GAA4949976.1"/>
    <property type="molecule type" value="Genomic_DNA"/>
</dbReference>
<evidence type="ECO:0000313" key="2">
    <source>
        <dbReference type="Proteomes" id="UP001501302"/>
    </source>
</evidence>
<protein>
    <recommendedName>
        <fullName evidence="3">DinB family protein</fullName>
    </recommendedName>
</protein>
<comment type="caution">
    <text evidence="1">The sequence shown here is derived from an EMBL/GenBank/DDBJ whole genome shotgun (WGS) entry which is preliminary data.</text>
</comment>
<dbReference type="Proteomes" id="UP001501302">
    <property type="component" value="Unassembled WGS sequence"/>
</dbReference>
<sequence>MRNKRIVILNNLLAQVEEHIPFKKQINPSVSKSDIGWQLDHTLKVINDV</sequence>
<accession>A0ABP9GQQ0</accession>
<gene>
    <name evidence="1" type="ORF">GCM10023314_24180</name>
</gene>
<evidence type="ECO:0000313" key="1">
    <source>
        <dbReference type="EMBL" id="GAA4949976.1"/>
    </source>
</evidence>
<dbReference type="RefSeq" id="WP_345192383.1">
    <property type="nucleotide sequence ID" value="NZ_BAABJJ010000035.1"/>
</dbReference>
<name>A0ABP9GQQ0_9FLAO</name>
<evidence type="ECO:0008006" key="3">
    <source>
        <dbReference type="Google" id="ProtNLM"/>
    </source>
</evidence>